<sequence length="578" mass="63488">MSRAAGKTLTDCREFLSRCPLLEEVHIVVSRGLLHWSSALRSSSPACLLFPFTDNPVTLEDLRNTISKIGPIQLKDEEEQDYLRVLQAMHDSVQRILDEEDYYPIPDRVRFPREDIYYPAKEDNELGAWAWRYTLKDVQTDATTTGPLAGRTVCLKDCVGVADVPCLLGTEVITDYVPKTDATIVTRLLEAGATIIGQSVCENMCTFSVSFSAATGPVHNPYARGRNAGGSSSGSAALVAAQQVDLAIGADQGGSIRMPSALCGCVGLKPTFGLVPYTGIASNESTNDHTGPITRTVLDNALMLQVIAGADGIDDRQGAGCPFPKDVPKYVDQLLASRHKSLEGMKIGILREGLDMSSVDPRVHAKVVESAMKFKELGATVEEISIPLHKEGPIYHLTVGRMAGYLSRMGQASSRKELYLTELTDKFVPWTQQKWDKLWPTASNVMINGAYCWDKWPSLYGKTQNLLRKLRDAYDDKLATYDVIILPTVPQVAGTLGSQSDRPMDKLAKTVGQNLNCAMFNQTGHPALTLPIGMLPPHDGPEDLLLPVAFQIIGKHFDESTIYRAALAWEDRFNWKDL</sequence>
<dbReference type="KEGG" id="gtr:GLOTRDRAFT_107248"/>
<dbReference type="PROSITE" id="PS00571">
    <property type="entry name" value="AMIDASES"/>
    <property type="match status" value="1"/>
</dbReference>
<name>S7PZR8_GLOTA</name>
<organism evidence="3 4">
    <name type="scientific">Gloeophyllum trabeum (strain ATCC 11539 / FP-39264 / Madison 617)</name>
    <name type="common">Brown rot fungus</name>
    <dbReference type="NCBI Taxonomy" id="670483"/>
    <lineage>
        <taxon>Eukaryota</taxon>
        <taxon>Fungi</taxon>
        <taxon>Dikarya</taxon>
        <taxon>Basidiomycota</taxon>
        <taxon>Agaricomycotina</taxon>
        <taxon>Agaricomycetes</taxon>
        <taxon>Gloeophyllales</taxon>
        <taxon>Gloeophyllaceae</taxon>
        <taxon>Gloeophyllum</taxon>
    </lineage>
</organism>
<reference evidence="3 4" key="1">
    <citation type="journal article" date="2012" name="Science">
        <title>The Paleozoic origin of enzymatic lignin decomposition reconstructed from 31 fungal genomes.</title>
        <authorList>
            <person name="Floudas D."/>
            <person name="Binder M."/>
            <person name="Riley R."/>
            <person name="Barry K."/>
            <person name="Blanchette R.A."/>
            <person name="Henrissat B."/>
            <person name="Martinez A.T."/>
            <person name="Otillar R."/>
            <person name="Spatafora J.W."/>
            <person name="Yadav J.S."/>
            <person name="Aerts A."/>
            <person name="Benoit I."/>
            <person name="Boyd A."/>
            <person name="Carlson A."/>
            <person name="Copeland A."/>
            <person name="Coutinho P.M."/>
            <person name="de Vries R.P."/>
            <person name="Ferreira P."/>
            <person name="Findley K."/>
            <person name="Foster B."/>
            <person name="Gaskell J."/>
            <person name="Glotzer D."/>
            <person name="Gorecki P."/>
            <person name="Heitman J."/>
            <person name="Hesse C."/>
            <person name="Hori C."/>
            <person name="Igarashi K."/>
            <person name="Jurgens J.A."/>
            <person name="Kallen N."/>
            <person name="Kersten P."/>
            <person name="Kohler A."/>
            <person name="Kuees U."/>
            <person name="Kumar T.K.A."/>
            <person name="Kuo A."/>
            <person name="LaButti K."/>
            <person name="Larrondo L.F."/>
            <person name="Lindquist E."/>
            <person name="Ling A."/>
            <person name="Lombard V."/>
            <person name="Lucas S."/>
            <person name="Lundell T."/>
            <person name="Martin R."/>
            <person name="McLaughlin D.J."/>
            <person name="Morgenstern I."/>
            <person name="Morin E."/>
            <person name="Murat C."/>
            <person name="Nagy L.G."/>
            <person name="Nolan M."/>
            <person name="Ohm R.A."/>
            <person name="Patyshakuliyeva A."/>
            <person name="Rokas A."/>
            <person name="Ruiz-Duenas F.J."/>
            <person name="Sabat G."/>
            <person name="Salamov A."/>
            <person name="Samejima M."/>
            <person name="Schmutz J."/>
            <person name="Slot J.C."/>
            <person name="St John F."/>
            <person name="Stenlid J."/>
            <person name="Sun H."/>
            <person name="Sun S."/>
            <person name="Syed K."/>
            <person name="Tsang A."/>
            <person name="Wiebenga A."/>
            <person name="Young D."/>
            <person name="Pisabarro A."/>
            <person name="Eastwood D.C."/>
            <person name="Martin F."/>
            <person name="Cullen D."/>
            <person name="Grigoriev I.V."/>
            <person name="Hibbett D.S."/>
        </authorList>
    </citation>
    <scope>NUCLEOTIDE SEQUENCE [LARGE SCALE GENOMIC DNA]</scope>
    <source>
        <strain evidence="3 4">ATCC 11539</strain>
    </source>
</reference>
<dbReference type="SUPFAM" id="SSF75304">
    <property type="entry name" value="Amidase signature (AS) enzymes"/>
    <property type="match status" value="1"/>
</dbReference>
<evidence type="ECO:0000313" key="4">
    <source>
        <dbReference type="Proteomes" id="UP000030669"/>
    </source>
</evidence>
<evidence type="ECO:0000259" key="2">
    <source>
        <dbReference type="Pfam" id="PF01425"/>
    </source>
</evidence>
<dbReference type="HOGENOM" id="CLU_009600_18_1_1"/>
<dbReference type="STRING" id="670483.S7PZR8"/>
<dbReference type="Gene3D" id="3.90.1300.10">
    <property type="entry name" value="Amidase signature (AS) domain"/>
    <property type="match status" value="1"/>
</dbReference>
<dbReference type="Pfam" id="PF01425">
    <property type="entry name" value="Amidase"/>
    <property type="match status" value="1"/>
</dbReference>
<feature type="domain" description="Amidase" evidence="2">
    <location>
        <begin position="142"/>
        <end position="562"/>
    </location>
</feature>
<dbReference type="InterPro" id="IPR000120">
    <property type="entry name" value="Amidase"/>
</dbReference>
<dbReference type="OrthoDB" id="1879366at2759"/>
<dbReference type="GeneID" id="19298830"/>
<dbReference type="InterPro" id="IPR020556">
    <property type="entry name" value="Amidase_CS"/>
</dbReference>
<dbReference type="AlphaFoldDB" id="S7PZR8"/>
<dbReference type="GO" id="GO:0003824">
    <property type="term" value="F:catalytic activity"/>
    <property type="evidence" value="ECO:0007669"/>
    <property type="project" value="InterPro"/>
</dbReference>
<dbReference type="InterPro" id="IPR036928">
    <property type="entry name" value="AS_sf"/>
</dbReference>
<evidence type="ECO:0000256" key="1">
    <source>
        <dbReference type="ARBA" id="ARBA00009199"/>
    </source>
</evidence>
<dbReference type="PANTHER" id="PTHR11895">
    <property type="entry name" value="TRANSAMIDASE"/>
    <property type="match status" value="1"/>
</dbReference>
<accession>S7PZR8</accession>
<proteinExistence type="inferred from homology"/>
<gene>
    <name evidence="3" type="ORF">GLOTRDRAFT_107248</name>
</gene>
<dbReference type="RefSeq" id="XP_007868455.1">
    <property type="nucleotide sequence ID" value="XM_007870264.1"/>
</dbReference>
<protein>
    <submittedName>
        <fullName evidence="3">Amidase</fullName>
    </submittedName>
</protein>
<comment type="similarity">
    <text evidence="1">Belongs to the amidase family.</text>
</comment>
<dbReference type="PANTHER" id="PTHR11895:SF83">
    <property type="entry name" value="AMIDASE"/>
    <property type="match status" value="1"/>
</dbReference>
<dbReference type="eggNOG" id="KOG1211">
    <property type="taxonomic scope" value="Eukaryota"/>
</dbReference>
<dbReference type="InterPro" id="IPR023631">
    <property type="entry name" value="Amidase_dom"/>
</dbReference>
<dbReference type="Proteomes" id="UP000030669">
    <property type="component" value="Unassembled WGS sequence"/>
</dbReference>
<keyword evidence="4" id="KW-1185">Reference proteome</keyword>
<dbReference type="OMA" id="LCHSATS"/>
<evidence type="ECO:0000313" key="3">
    <source>
        <dbReference type="EMBL" id="EPQ53166.1"/>
    </source>
</evidence>
<dbReference type="EMBL" id="KB469306">
    <property type="protein sequence ID" value="EPQ53166.1"/>
    <property type="molecule type" value="Genomic_DNA"/>
</dbReference>